<name>A0AC35TQN4_9BILA</name>
<proteinExistence type="predicted"/>
<accession>A0AC35TQN4</accession>
<sequence length="96" mass="11240">MARVFNLTTSVLLFVGLAALFSNTFAYKANNQEAQLYDVDEFYSKLFHQLPPINRLMDKRRVMPKDGYLLRFGRANVQNEDFQLQNFPDLPVFRFG</sequence>
<dbReference type="Proteomes" id="UP000095286">
    <property type="component" value="Unplaced"/>
</dbReference>
<protein>
    <submittedName>
        <fullName evidence="2">Uncharacterized protein</fullName>
    </submittedName>
</protein>
<evidence type="ECO:0000313" key="2">
    <source>
        <dbReference type="WBParaSite" id="RSKR_0000335900.1"/>
    </source>
</evidence>
<organism evidence="1 2">
    <name type="scientific">Rhabditophanes sp. KR3021</name>
    <dbReference type="NCBI Taxonomy" id="114890"/>
    <lineage>
        <taxon>Eukaryota</taxon>
        <taxon>Metazoa</taxon>
        <taxon>Ecdysozoa</taxon>
        <taxon>Nematoda</taxon>
        <taxon>Chromadorea</taxon>
        <taxon>Rhabditida</taxon>
        <taxon>Tylenchina</taxon>
        <taxon>Panagrolaimomorpha</taxon>
        <taxon>Strongyloidoidea</taxon>
        <taxon>Alloionematidae</taxon>
        <taxon>Rhabditophanes</taxon>
    </lineage>
</organism>
<reference evidence="2" key="1">
    <citation type="submission" date="2016-11" db="UniProtKB">
        <authorList>
            <consortium name="WormBaseParasite"/>
        </authorList>
    </citation>
    <scope>IDENTIFICATION</scope>
    <source>
        <strain evidence="2">KR3021</strain>
    </source>
</reference>
<evidence type="ECO:0000313" key="1">
    <source>
        <dbReference type="Proteomes" id="UP000095286"/>
    </source>
</evidence>
<dbReference type="WBParaSite" id="RSKR_0000335900.1">
    <property type="protein sequence ID" value="RSKR_0000335900.1"/>
    <property type="gene ID" value="RSKR_0000335900"/>
</dbReference>